<name>A0A439DEZ4_9PEZI</name>
<evidence type="ECO:0000256" key="1">
    <source>
        <dbReference type="SAM" id="SignalP"/>
    </source>
</evidence>
<proteinExistence type="predicted"/>
<feature type="signal peptide" evidence="1">
    <location>
        <begin position="1"/>
        <end position="22"/>
    </location>
</feature>
<protein>
    <recommendedName>
        <fullName evidence="4">Saponin hydrolase</fullName>
    </recommendedName>
</protein>
<dbReference type="STRING" id="363999.A0A439DEZ4"/>
<dbReference type="InterPro" id="IPR011042">
    <property type="entry name" value="6-blade_b-propeller_TolB-like"/>
</dbReference>
<accession>A0A439DEZ4</accession>
<dbReference type="EMBL" id="RYZI01000037">
    <property type="protein sequence ID" value="RWA12984.1"/>
    <property type="molecule type" value="Genomic_DNA"/>
</dbReference>
<dbReference type="AlphaFoldDB" id="A0A439DEZ4"/>
<dbReference type="Gene3D" id="2.120.10.30">
    <property type="entry name" value="TolB, C-terminal domain"/>
    <property type="match status" value="1"/>
</dbReference>
<keyword evidence="3" id="KW-1185">Reference proteome</keyword>
<reference evidence="2 3" key="1">
    <citation type="submission" date="2018-12" db="EMBL/GenBank/DDBJ databases">
        <title>Draft genome sequence of Xylaria grammica IHI A82.</title>
        <authorList>
            <person name="Buettner E."/>
            <person name="Kellner H."/>
        </authorList>
    </citation>
    <scope>NUCLEOTIDE SEQUENCE [LARGE SCALE GENOMIC DNA]</scope>
    <source>
        <strain evidence="2 3">IHI A82</strain>
    </source>
</reference>
<comment type="caution">
    <text evidence="2">The sequence shown here is derived from an EMBL/GenBank/DDBJ whole genome shotgun (WGS) entry which is preliminary data.</text>
</comment>
<gene>
    <name evidence="2" type="ORF">EKO27_g2129</name>
</gene>
<sequence length="627" mass="67869">MRFVELIAAAALGALHAQPTIAAVPNPPAPEPVEIIELPLPPVTTDSCTPDINPRGTGCINQGIYGEGFQSGSFLPDGRHIVAYVTFTGAPDAPNPASIYNGSQIILIKTDGTSFPNGDPWKCVTCGVPAENSQGTSDTWDYPHAFQDGKRLLFGTNIADCGEYSLIDSECTPERLFIYPIRWNVTPDGSGAGGAIREQRIHPDNVHFGFSSFEITNGAISQFGYFSRLQFNPSPTTGEPLVPRYDLVNVTTLYSPEVTPPWTVDGDQIVFNPLTNIVGELRGFSGRGGEVTYIGYSTESCNIDLYAAELATGSVRRLTAHPEYADPVDISPDDQWTAVMDTRGSDRDMFMAGMRGVPPLIDMVATTVASSVRNNHQRRFFQLYIIDRYGDRGDYFGQKVNAAGSGVAGSGAINDPEWNGRADPRWSPDGTQLAYWQDITASPACGGVNPLPCPNSTEPGGRYVRFMLATFTSRKPYTLPRVEPVSDVVPWGTPYVPGATVPTLPRIPEGTYTLVGTASGSAKVTITDNTDASSIKSVAVQHTDYSDDGINFLNGYENYTRSNPSYTLEIGEWYSDLVQTGETNSTKKTSPGGFHVSIDTFVNIFEANGTLTTTVDDNVYLQPLNYS</sequence>
<evidence type="ECO:0000313" key="2">
    <source>
        <dbReference type="EMBL" id="RWA12984.1"/>
    </source>
</evidence>
<evidence type="ECO:0008006" key="4">
    <source>
        <dbReference type="Google" id="ProtNLM"/>
    </source>
</evidence>
<evidence type="ECO:0000313" key="3">
    <source>
        <dbReference type="Proteomes" id="UP000286045"/>
    </source>
</evidence>
<dbReference type="Proteomes" id="UP000286045">
    <property type="component" value="Unassembled WGS sequence"/>
</dbReference>
<keyword evidence="1" id="KW-0732">Signal</keyword>
<organism evidence="2 3">
    <name type="scientific">Xylaria grammica</name>
    <dbReference type="NCBI Taxonomy" id="363999"/>
    <lineage>
        <taxon>Eukaryota</taxon>
        <taxon>Fungi</taxon>
        <taxon>Dikarya</taxon>
        <taxon>Ascomycota</taxon>
        <taxon>Pezizomycotina</taxon>
        <taxon>Sordariomycetes</taxon>
        <taxon>Xylariomycetidae</taxon>
        <taxon>Xylariales</taxon>
        <taxon>Xylariaceae</taxon>
        <taxon>Xylaria</taxon>
    </lineage>
</organism>
<feature type="chain" id="PRO_5019508328" description="Saponin hydrolase" evidence="1">
    <location>
        <begin position="23"/>
        <end position="627"/>
    </location>
</feature>